<comment type="catalytic activity">
    <reaction evidence="7">
        <text>[protein]-L-isoaspartate + S-adenosyl-L-methionine = [protein]-L-isoaspartate alpha-methyl ester + S-adenosyl-L-homocysteine</text>
        <dbReference type="Rhea" id="RHEA:12705"/>
        <dbReference type="Rhea" id="RHEA-COMP:12143"/>
        <dbReference type="Rhea" id="RHEA-COMP:12144"/>
        <dbReference type="ChEBI" id="CHEBI:57856"/>
        <dbReference type="ChEBI" id="CHEBI:59789"/>
        <dbReference type="ChEBI" id="CHEBI:90596"/>
        <dbReference type="ChEBI" id="CHEBI:90598"/>
        <dbReference type="EC" id="2.1.1.77"/>
    </reaction>
</comment>
<keyword evidence="4 7" id="KW-0489">Methyltransferase</keyword>
<dbReference type="Gene3D" id="1.20.1440.30">
    <property type="entry name" value="Biosynthetic Protein domain"/>
    <property type="match status" value="1"/>
</dbReference>
<dbReference type="PANTHER" id="PTHR31299">
    <property type="entry name" value="ESTERASE, PUTATIVE (AFU_ORTHOLOGUE AFUA_1G05850)-RELATED"/>
    <property type="match status" value="1"/>
</dbReference>
<organism evidence="8 9">
    <name type="scientific">Wenzhouxiangella marina</name>
    <dbReference type="NCBI Taxonomy" id="1579979"/>
    <lineage>
        <taxon>Bacteria</taxon>
        <taxon>Pseudomonadati</taxon>
        <taxon>Pseudomonadota</taxon>
        <taxon>Gammaproteobacteria</taxon>
        <taxon>Chromatiales</taxon>
        <taxon>Wenzhouxiangellaceae</taxon>
        <taxon>Wenzhouxiangella</taxon>
    </lineage>
</organism>
<dbReference type="GO" id="GO:0000179">
    <property type="term" value="F:rRNA (adenine-N6,N6-)-dimethyltransferase activity"/>
    <property type="evidence" value="ECO:0007669"/>
    <property type="project" value="InterPro"/>
</dbReference>
<dbReference type="Proteomes" id="UP000066624">
    <property type="component" value="Chromosome"/>
</dbReference>
<keyword evidence="6 7" id="KW-0949">S-adenosyl-L-methionine</keyword>
<keyword evidence="3 7" id="KW-0963">Cytoplasm</keyword>
<dbReference type="Gene3D" id="3.40.50.150">
    <property type="entry name" value="Vaccinia Virus protein VP39"/>
    <property type="match status" value="1"/>
</dbReference>
<dbReference type="EMBL" id="CP012154">
    <property type="protein sequence ID" value="AKS43031.1"/>
    <property type="molecule type" value="Genomic_DNA"/>
</dbReference>
<comment type="function">
    <text evidence="7">Catalyzes the methyl esterification of L-isoaspartyl residues in peptides and proteins that result from spontaneous decomposition of normal L-aspartyl and L-asparaginyl residues. It plays a role in the repair and/or degradation of damaged proteins.</text>
</comment>
<dbReference type="PROSITE" id="PS01279">
    <property type="entry name" value="PCMT"/>
    <property type="match status" value="1"/>
</dbReference>
<dbReference type="KEGG" id="wma:WM2015_2673"/>
<dbReference type="GO" id="GO:0004719">
    <property type="term" value="F:protein-L-isoaspartate (D-aspartate) O-methyltransferase activity"/>
    <property type="evidence" value="ECO:0007669"/>
    <property type="project" value="UniProtKB-UniRule"/>
</dbReference>
<dbReference type="GO" id="GO:0046677">
    <property type="term" value="P:response to antibiotic"/>
    <property type="evidence" value="ECO:0007669"/>
    <property type="project" value="InterPro"/>
</dbReference>
<dbReference type="PANTHER" id="PTHR31299:SF0">
    <property type="entry name" value="ESTERASE, PUTATIVE (AFU_ORTHOLOGUE AFUA_1G05850)-RELATED"/>
    <property type="match status" value="1"/>
</dbReference>
<dbReference type="Gene3D" id="3.30.1870.10">
    <property type="entry name" value="EreA-like, domain 2"/>
    <property type="match status" value="1"/>
</dbReference>
<reference evidence="8 9" key="1">
    <citation type="submission" date="2015-07" db="EMBL/GenBank/DDBJ databases">
        <authorList>
            <person name="Noorani M."/>
        </authorList>
    </citation>
    <scope>NUCLEOTIDE SEQUENCE [LARGE SCALE GENOMIC DNA]</scope>
    <source>
        <strain evidence="8 9">KCTC 42284</strain>
    </source>
</reference>
<dbReference type="CDD" id="cd02440">
    <property type="entry name" value="AdoMet_MTases"/>
    <property type="match status" value="1"/>
</dbReference>
<dbReference type="Pfam" id="PF01135">
    <property type="entry name" value="PCMT"/>
    <property type="match status" value="1"/>
</dbReference>
<dbReference type="RefSeq" id="WP_049726541.1">
    <property type="nucleotide sequence ID" value="NZ_CP012154.1"/>
</dbReference>
<dbReference type="FunFam" id="3.40.50.150:FF:000010">
    <property type="entry name" value="Protein-L-isoaspartate O-methyltransferase"/>
    <property type="match status" value="1"/>
</dbReference>
<dbReference type="InterPro" id="IPR007815">
    <property type="entry name" value="Emycin_Estase"/>
</dbReference>
<dbReference type="HAMAP" id="MF_00090">
    <property type="entry name" value="PIMT"/>
    <property type="match status" value="1"/>
</dbReference>
<evidence type="ECO:0000256" key="6">
    <source>
        <dbReference type="ARBA" id="ARBA00022691"/>
    </source>
</evidence>
<evidence type="ECO:0000256" key="1">
    <source>
        <dbReference type="ARBA" id="ARBA00004496"/>
    </source>
</evidence>
<sequence>MSRFDRERQTMVEQQLEKRGIHDPRVLDAMRTVPREVFVPEAYQEFSYRDGPLPIEAAQTISQPYIVALMAQALELKPDDRVLEVGAGSGYAASVLSRIAAAVYAIEYHEELARLARGRVERLGYDNLEIMHGDGTRGWPAHAPFDAILVSAGGPDVPPSLLAQLAIGGRMVIPVGDRTHSQELLRVRRVAEHEFEQDSLGQVQFVPLVGSEGWRAGGAPPPERPPHPSFSIRRRHLAHRIGEASEPFDAIEQADLSGLLERIGEARVVLIGEASHGSSEFYRMRARITRALIEERGFNIVALEADWPDSSMLDRYVRGWTGPAMPEPPFSRFPVWMWRNRETLDFVDWLAEHNRALTDPQPAVSIHGLDLYSLYHSIHGVLNYLDRVDPGAAARARERYACFSPWERDPAVYGRAAVAGEREDCEDEVVQTLTELLAQRLAYRCDDGEAMFDSERNARVVRAAERYYRVMYYGSRESWNLRDRHMFETLESVLEHRGPASKAVVWAHNSHIGDAAATEMGMRGEINIGQLAREAWGDASYRIGFGTDHGTVAAATNWDGPMEVKRVRPSLAESYEHLFHQAGPSNLILPIRHAESELLHDGLRTPRLQRAIGVIYRPETERISHYFRTVLTRQFDEYIWFDETRAVTPLDETDRAALPPDHPLKAAPEAG</sequence>
<dbReference type="AlphaFoldDB" id="A0A0K0XZI1"/>
<dbReference type="InterPro" id="IPR052036">
    <property type="entry name" value="Hydrolase/PRTase-associated"/>
</dbReference>
<gene>
    <name evidence="7" type="primary">pcm</name>
    <name evidence="8" type="ORF">WM2015_2673</name>
</gene>
<evidence type="ECO:0000313" key="9">
    <source>
        <dbReference type="Proteomes" id="UP000066624"/>
    </source>
</evidence>
<evidence type="ECO:0000313" key="8">
    <source>
        <dbReference type="EMBL" id="AKS43031.1"/>
    </source>
</evidence>
<comment type="subcellular location">
    <subcellularLocation>
        <location evidence="1 7">Cytoplasm</location>
    </subcellularLocation>
</comment>
<dbReference type="SUPFAM" id="SSF159501">
    <property type="entry name" value="EreA/ChaN-like"/>
    <property type="match status" value="1"/>
</dbReference>
<feature type="active site" evidence="7">
    <location>
        <position position="62"/>
    </location>
</feature>
<dbReference type="NCBIfam" id="TIGR00080">
    <property type="entry name" value="pimt"/>
    <property type="match status" value="1"/>
</dbReference>
<evidence type="ECO:0000256" key="2">
    <source>
        <dbReference type="ARBA" id="ARBA00005369"/>
    </source>
</evidence>
<dbReference type="NCBIfam" id="NF001453">
    <property type="entry name" value="PRK00312.1"/>
    <property type="match status" value="1"/>
</dbReference>
<dbReference type="Gene3D" id="3.40.1660.10">
    <property type="entry name" value="EreA-like (biosynthetic domain)"/>
    <property type="match status" value="1"/>
</dbReference>
<dbReference type="PATRIC" id="fig|1579979.3.peg.2730"/>
<proteinExistence type="inferred from homology"/>
<dbReference type="SUPFAM" id="SSF53335">
    <property type="entry name" value="S-adenosyl-L-methionine-dependent methyltransferases"/>
    <property type="match status" value="1"/>
</dbReference>
<accession>A0A0K0XZI1</accession>
<dbReference type="STRING" id="1579979.WM2015_2673"/>
<protein>
    <recommendedName>
        <fullName evidence="7">Protein-L-isoaspartate O-methyltransferase</fullName>
        <ecNumber evidence="7">2.1.1.77</ecNumber>
    </recommendedName>
    <alternativeName>
        <fullName evidence="7">L-isoaspartyl protein carboxyl methyltransferase</fullName>
    </alternativeName>
    <alternativeName>
        <fullName evidence="7">Protein L-isoaspartyl methyltransferase</fullName>
    </alternativeName>
    <alternativeName>
        <fullName evidence="7">Protein-beta-aspartate methyltransferase</fullName>
        <shortName evidence="7">PIMT</shortName>
    </alternativeName>
</protein>
<name>A0A0K0XZI1_9GAMM</name>
<dbReference type="SMART" id="SM00650">
    <property type="entry name" value="rADc"/>
    <property type="match status" value="1"/>
</dbReference>
<dbReference type="InterPro" id="IPR029063">
    <property type="entry name" value="SAM-dependent_MTases_sf"/>
</dbReference>
<evidence type="ECO:0000256" key="4">
    <source>
        <dbReference type="ARBA" id="ARBA00022603"/>
    </source>
</evidence>
<dbReference type="GO" id="GO:0005737">
    <property type="term" value="C:cytoplasm"/>
    <property type="evidence" value="ECO:0007669"/>
    <property type="project" value="UniProtKB-SubCell"/>
</dbReference>
<dbReference type="CDD" id="cd14728">
    <property type="entry name" value="Ere-like"/>
    <property type="match status" value="1"/>
</dbReference>
<evidence type="ECO:0000256" key="3">
    <source>
        <dbReference type="ARBA" id="ARBA00022490"/>
    </source>
</evidence>
<evidence type="ECO:0000256" key="7">
    <source>
        <dbReference type="HAMAP-Rule" id="MF_00090"/>
    </source>
</evidence>
<keyword evidence="5 7" id="KW-0808">Transferase</keyword>
<dbReference type="Pfam" id="PF05139">
    <property type="entry name" value="Erythro_esteras"/>
    <property type="match status" value="1"/>
</dbReference>
<comment type="similarity">
    <text evidence="2 7">Belongs to the methyltransferase superfamily. L-isoaspartyl/D-aspartyl protein methyltransferase family.</text>
</comment>
<dbReference type="InterPro" id="IPR000682">
    <property type="entry name" value="PCMT"/>
</dbReference>
<dbReference type="OrthoDB" id="9810066at2"/>
<keyword evidence="9" id="KW-1185">Reference proteome</keyword>
<dbReference type="InterPro" id="IPR020598">
    <property type="entry name" value="rRNA_Ade_methylase_Trfase_N"/>
</dbReference>
<evidence type="ECO:0000256" key="5">
    <source>
        <dbReference type="ARBA" id="ARBA00022679"/>
    </source>
</evidence>
<dbReference type="EC" id="2.1.1.77" evidence="7"/>
<dbReference type="GO" id="GO:0030091">
    <property type="term" value="P:protein repair"/>
    <property type="evidence" value="ECO:0007669"/>
    <property type="project" value="UniProtKB-UniRule"/>
</dbReference>